<dbReference type="RefSeq" id="XP_002421957.1">
    <property type="nucleotide sequence ID" value="XM_002421912.1"/>
</dbReference>
<protein>
    <recommendedName>
        <fullName evidence="7">Pre-rRNA-processing protein</fullName>
    </recommendedName>
</protein>
<evidence type="ECO:0000256" key="5">
    <source>
        <dbReference type="ARBA" id="ARBA00022552"/>
    </source>
</evidence>
<name>B9WLJ6_CANDC</name>
<keyword evidence="12" id="KW-1185">Reference proteome</keyword>
<dbReference type="InterPro" id="IPR011989">
    <property type="entry name" value="ARM-like"/>
</dbReference>
<reference evidence="11 12" key="1">
    <citation type="journal article" date="2009" name="Genome Res.">
        <title>Comparative genomics of the fungal pathogens Candida dubliniensis and Candida albicans.</title>
        <authorList>
            <person name="Jackson A.P."/>
            <person name="Gamble J.A."/>
            <person name="Yeomans T."/>
            <person name="Moran G.P."/>
            <person name="Saunders D."/>
            <person name="Harris D."/>
            <person name="Aslett M."/>
            <person name="Barrell J.F."/>
            <person name="Butler G."/>
            <person name="Citiulo F."/>
            <person name="Coleman D.C."/>
            <person name="de Groot P.W.J."/>
            <person name="Goodwin T.J."/>
            <person name="Quail M.A."/>
            <person name="McQuillan J."/>
            <person name="Munro C.A."/>
            <person name="Pain A."/>
            <person name="Poulter R.T."/>
            <person name="Rajandream M.A."/>
            <person name="Renauld H."/>
            <person name="Spiering M.J."/>
            <person name="Tivey A."/>
            <person name="Gow N.A.R."/>
            <person name="Barrell B."/>
            <person name="Sullivan D.J."/>
            <person name="Berriman M."/>
        </authorList>
    </citation>
    <scope>NUCLEOTIDE SEQUENCE [LARGE SCALE GENOMIC DNA]</scope>
    <source>
        <strain evidence="12">CD36 / ATCC MYA-646 / CBS 7987 / NCPF 3949 / NRRL Y-17841</strain>
    </source>
</reference>
<dbReference type="AlphaFoldDB" id="B9WLJ6"/>
<dbReference type="KEGG" id="cdu:CD36_29220"/>
<evidence type="ECO:0000313" key="10">
    <source>
        <dbReference type="CGD" id="CAL0000162742"/>
    </source>
</evidence>
<dbReference type="GO" id="GO:0006364">
    <property type="term" value="P:rRNA processing"/>
    <property type="evidence" value="ECO:0007669"/>
    <property type="project" value="UniProtKB-UniRule"/>
</dbReference>
<dbReference type="GeneID" id="8049959"/>
<comment type="subcellular location">
    <subcellularLocation>
        <location evidence="2 7">Nucleus</location>
    </subcellularLocation>
</comment>
<evidence type="ECO:0000256" key="7">
    <source>
        <dbReference type="RuleBase" id="RU368021"/>
    </source>
</evidence>
<evidence type="ECO:0000256" key="8">
    <source>
        <dbReference type="SAM" id="MobiDB-lite"/>
    </source>
</evidence>
<dbReference type="CGD" id="CAL0000162742">
    <property type="gene designation" value="Cd36_29220"/>
</dbReference>
<comment type="function">
    <text evidence="1 7">Component of the RIX1 complex required for processing of ITS2 sequences from 35S pre-rRNA.</text>
</comment>
<accession>B9WLJ6</accession>
<dbReference type="PANTHER" id="PTHR16056:SF2">
    <property type="entry name" value="TESTIS-EXPRESSED PROTEIN 10"/>
    <property type="match status" value="1"/>
</dbReference>
<dbReference type="Pfam" id="PF12333">
    <property type="entry name" value="Ipi1_N"/>
    <property type="match status" value="1"/>
</dbReference>
<evidence type="ECO:0000313" key="12">
    <source>
        <dbReference type="Proteomes" id="UP000002605"/>
    </source>
</evidence>
<evidence type="ECO:0000256" key="4">
    <source>
        <dbReference type="ARBA" id="ARBA00011141"/>
    </source>
</evidence>
<dbReference type="InterPro" id="IPR024679">
    <property type="entry name" value="Ipi1_N"/>
</dbReference>
<dbReference type="Proteomes" id="UP000002605">
    <property type="component" value="Chromosome R"/>
</dbReference>
<keyword evidence="6 7" id="KW-0539">Nucleus</keyword>
<dbReference type="GO" id="GO:0120330">
    <property type="term" value="C:rixosome complex"/>
    <property type="evidence" value="ECO:0007669"/>
    <property type="project" value="UniProtKB-UniRule"/>
</dbReference>
<dbReference type="EMBL" id="FM992695">
    <property type="protein sequence ID" value="CAX39958.1"/>
    <property type="molecule type" value="Genomic_DNA"/>
</dbReference>
<keyword evidence="5 7" id="KW-0698">rRNA processing</keyword>
<organism evidence="11 12">
    <name type="scientific">Candida dubliniensis (strain CD36 / ATCC MYA-646 / CBS 7987 / NCPF 3949 / NRRL Y-17841)</name>
    <name type="common">Yeast</name>
    <dbReference type="NCBI Taxonomy" id="573826"/>
    <lineage>
        <taxon>Eukaryota</taxon>
        <taxon>Fungi</taxon>
        <taxon>Dikarya</taxon>
        <taxon>Ascomycota</taxon>
        <taxon>Saccharomycotina</taxon>
        <taxon>Pichiomycetes</taxon>
        <taxon>Debaryomycetaceae</taxon>
        <taxon>Candida/Lodderomyces clade</taxon>
        <taxon>Candida</taxon>
    </lineage>
</organism>
<dbReference type="InterPro" id="IPR016024">
    <property type="entry name" value="ARM-type_fold"/>
</dbReference>
<dbReference type="eggNOG" id="KOG2149">
    <property type="taxonomic scope" value="Eukaryota"/>
</dbReference>
<evidence type="ECO:0000256" key="1">
    <source>
        <dbReference type="ARBA" id="ARBA00002355"/>
    </source>
</evidence>
<comment type="similarity">
    <text evidence="3 7">Belongs to the IPI1/TEX10 family.</text>
</comment>
<dbReference type="Gene3D" id="1.25.10.10">
    <property type="entry name" value="Leucine-rich Repeat Variant"/>
    <property type="match status" value="1"/>
</dbReference>
<evidence type="ECO:0000313" key="11">
    <source>
        <dbReference type="EMBL" id="CAX39958.1"/>
    </source>
</evidence>
<dbReference type="OrthoDB" id="361362at2759"/>
<dbReference type="HOGENOM" id="CLU_050252_2_0_1"/>
<comment type="subunit">
    <text evidence="4">Component of the RIX1 complex, composed of IPI1, RIX1/IPI2 and IPI3 in a 1:2:2 stoichiometry. The complex interacts (via RIX1) with MDN1 (via its hexameric AAA ATPase ring) and the pre-60S ribosome particles.</text>
</comment>
<dbReference type="SUPFAM" id="SSF48371">
    <property type="entry name" value="ARM repeat"/>
    <property type="match status" value="1"/>
</dbReference>
<feature type="compositionally biased region" description="Polar residues" evidence="8">
    <location>
        <begin position="79"/>
        <end position="89"/>
    </location>
</feature>
<sequence length="416" mass="46884">MRATNRVIFWRKKKIQLSSLFQTEKTPMPNNNSSHRYSVQLTNIIVQQLSLNMASKRKRKEKQKDFTKAKLKVGKTAQKPDNYTDTSFKSKTISLPNQSIASSSNSSVGSRASGPSVGPSLAVLAHQLSLTKHHSSNTRKEVLNYLQTHLPENPSYYKNIMTSILPLILDEDKEVRKALMGLLSAIFEKQPGLIDLHLRSTILFILSAMSHIIPNIRTTSTHFLRIIVENSHGNLINSYFVKIMRNWFVLMGWSLNEQDSKQLSMAVTTLSITAMNANSKQARIGHLQNLNKFLSKTLQHDQDLDKIKDIKLNITIHPQSYKYLLTDTVQPYQPLKLFVKEFKSEGSGSNGSGISMLDLNSISTEDLDTRKKIMNDVFKPLMIKNLNTFVKEGGDIGREANNCISIITQACTSSSE</sequence>
<evidence type="ECO:0000259" key="9">
    <source>
        <dbReference type="Pfam" id="PF12333"/>
    </source>
</evidence>
<evidence type="ECO:0000256" key="2">
    <source>
        <dbReference type="ARBA" id="ARBA00004123"/>
    </source>
</evidence>
<feature type="domain" description="Pre-rRNA-processing protein Ipi1 N-terminal" evidence="9">
    <location>
        <begin position="194"/>
        <end position="294"/>
    </location>
</feature>
<evidence type="ECO:0000256" key="6">
    <source>
        <dbReference type="ARBA" id="ARBA00023242"/>
    </source>
</evidence>
<gene>
    <name evidence="10" type="ordered locus">Cd36_29220</name>
    <name evidence="11" type="ORF">CD36_29220</name>
</gene>
<keyword evidence="7" id="KW-0690">Ribosome biogenesis</keyword>
<dbReference type="PANTHER" id="PTHR16056">
    <property type="entry name" value="REGULATOR OF MICROTUBULE DYNAMICS PROTEIN"/>
    <property type="match status" value="1"/>
</dbReference>
<proteinExistence type="inferred from homology"/>
<feature type="region of interest" description="Disordered" evidence="8">
    <location>
        <begin position="54"/>
        <end position="89"/>
    </location>
</feature>
<evidence type="ECO:0000256" key="3">
    <source>
        <dbReference type="ARBA" id="ARBA00006427"/>
    </source>
</evidence>
<dbReference type="VEuPathDB" id="FungiDB:CD36_29220"/>
<dbReference type="GO" id="GO:0005634">
    <property type="term" value="C:nucleus"/>
    <property type="evidence" value="ECO:0007669"/>
    <property type="project" value="UniProtKB-SubCell"/>
</dbReference>